<dbReference type="InterPro" id="IPR048213">
    <property type="entry name" value="EDSA_1-like"/>
</dbReference>
<dbReference type="KEGG" id="plue:EWM63_00615"/>
<keyword evidence="4" id="KW-1185">Reference proteome</keyword>
<organism evidence="3 4">
    <name type="scientific">Pseudoduganella lutea</name>
    <dbReference type="NCBI Taxonomy" id="321985"/>
    <lineage>
        <taxon>Bacteria</taxon>
        <taxon>Pseudomonadati</taxon>
        <taxon>Pseudomonadota</taxon>
        <taxon>Betaproteobacteria</taxon>
        <taxon>Burkholderiales</taxon>
        <taxon>Oxalobacteraceae</taxon>
        <taxon>Telluria group</taxon>
        <taxon>Pseudoduganella</taxon>
    </lineage>
</organism>
<dbReference type="Proteomes" id="UP000290637">
    <property type="component" value="Chromosome"/>
</dbReference>
<dbReference type="RefSeq" id="WP_130184825.1">
    <property type="nucleotide sequence ID" value="NZ_CP035913.1"/>
</dbReference>
<accession>A0A4P6KUD4</accession>
<feature type="signal peptide" evidence="1">
    <location>
        <begin position="1"/>
        <end position="22"/>
    </location>
</feature>
<dbReference type="AlphaFoldDB" id="A0A4P6KUD4"/>
<feature type="chain" id="PRO_5020934822" evidence="1">
    <location>
        <begin position="23"/>
        <end position="332"/>
    </location>
</feature>
<dbReference type="InterPro" id="IPR013424">
    <property type="entry name" value="Ice-binding_C"/>
</dbReference>
<dbReference type="EMBL" id="CP035913">
    <property type="protein sequence ID" value="QBE61688.1"/>
    <property type="molecule type" value="Genomic_DNA"/>
</dbReference>
<keyword evidence="1" id="KW-0732">Signal</keyword>
<name>A0A4P6KUD4_9BURK</name>
<evidence type="ECO:0000313" key="3">
    <source>
        <dbReference type="EMBL" id="QBE61688.1"/>
    </source>
</evidence>
<protein>
    <submittedName>
        <fullName evidence="3">PEP-CTERM sorting domain-containing protein</fullName>
    </submittedName>
</protein>
<reference evidence="3 4" key="1">
    <citation type="submission" date="2019-02" db="EMBL/GenBank/DDBJ databases">
        <title>Draft Genome Sequences of Six Type Strains of the Genus Massilia.</title>
        <authorList>
            <person name="Miess H."/>
            <person name="Frediansyhah A."/>
            <person name="Gross H."/>
        </authorList>
    </citation>
    <scope>NUCLEOTIDE SEQUENCE [LARGE SCALE GENOMIC DNA]</scope>
    <source>
        <strain evidence="3 4">DSM 17473</strain>
    </source>
</reference>
<evidence type="ECO:0000313" key="4">
    <source>
        <dbReference type="Proteomes" id="UP000290637"/>
    </source>
</evidence>
<dbReference type="NCBIfam" id="NF041538">
    <property type="entry name" value="PEP_EDSA_1"/>
    <property type="match status" value="1"/>
</dbReference>
<gene>
    <name evidence="3" type="ORF">EWM63_00615</name>
</gene>
<sequence length="332" mass="36229">MPTPRNIAWSIVALSWITVTLAAGPHARADAFAYGHVWADLSALQMRHADGTPFMAGDFASLTQEYRAESHLSSGLGRILNQASGPSSTPVDLAQSCLGPTCPRWPENAIDAWGAVPLVFTYADQQMAAAPLGDPAGYRLRQRNKAASLDGIGEPWGTWQSNAQSQLSMEFRPVSSGSMTVSFVGTSLAFGMQSFTDDALMLGYVATTVEIIHVDSGERWALAPAALNIQLGRANTDFPDWREDSYTLTTGELDANDLYRLNVTMTSEMLASAGTVAPPVPEPASYALYAIGLLGLNWYRRRHPRSSLRYPVENRVMNSREHHRYLTPALPR</sequence>
<evidence type="ECO:0000256" key="1">
    <source>
        <dbReference type="SAM" id="SignalP"/>
    </source>
</evidence>
<dbReference type="Pfam" id="PF07589">
    <property type="entry name" value="PEP-CTERM"/>
    <property type="match status" value="1"/>
</dbReference>
<proteinExistence type="predicted"/>
<feature type="domain" description="Ice-binding protein C-terminal" evidence="2">
    <location>
        <begin position="279"/>
        <end position="301"/>
    </location>
</feature>
<dbReference type="OrthoDB" id="8758235at2"/>
<evidence type="ECO:0000259" key="2">
    <source>
        <dbReference type="Pfam" id="PF07589"/>
    </source>
</evidence>